<dbReference type="GeneID" id="36544003"/>
<reference evidence="1" key="1">
    <citation type="submission" date="2016-12" db="EMBL/GenBank/DDBJ databases">
        <title>The genomes of Aspergillus section Nigri reveals drivers in fungal speciation.</title>
        <authorList>
            <consortium name="DOE Joint Genome Institute"/>
            <person name="Vesth T.C."/>
            <person name="Nybo J."/>
            <person name="Theobald S."/>
            <person name="Brandl J."/>
            <person name="Frisvad J.C."/>
            <person name="Nielsen K.F."/>
            <person name="Lyhne E.K."/>
            <person name="Kogle M.E."/>
            <person name="Kuo A."/>
            <person name="Riley R."/>
            <person name="Clum A."/>
            <person name="Nolan M."/>
            <person name="Lipzen A."/>
            <person name="Salamov A."/>
            <person name="Henrissat B."/>
            <person name="Wiebenga A."/>
            <person name="De vries R.P."/>
            <person name="Grigoriev I.V."/>
            <person name="Mortensen U.H."/>
            <person name="Andersen M.R."/>
            <person name="Baker S.E."/>
        </authorList>
    </citation>
    <scope>NUCLEOTIDE SEQUENCE</scope>
    <source>
        <strain evidence="1">IBT 28561</strain>
    </source>
</reference>
<gene>
    <name evidence="1" type="ORF">P168DRAFT_287016</name>
</gene>
<proteinExistence type="predicted"/>
<comment type="caution">
    <text evidence="1">The sequence shown here is derived from an EMBL/GenBank/DDBJ whole genome shotgun (WGS) entry which is preliminary data.</text>
</comment>
<keyword evidence="2" id="KW-1185">Reference proteome</keyword>
<dbReference type="Proteomes" id="UP000234254">
    <property type="component" value="Unassembled WGS sequence"/>
</dbReference>
<organism evidence="1 2">
    <name type="scientific">Aspergillus campestris (strain IBT 28561)</name>
    <dbReference type="NCBI Taxonomy" id="1392248"/>
    <lineage>
        <taxon>Eukaryota</taxon>
        <taxon>Fungi</taxon>
        <taxon>Dikarya</taxon>
        <taxon>Ascomycota</taxon>
        <taxon>Pezizomycotina</taxon>
        <taxon>Eurotiomycetes</taxon>
        <taxon>Eurotiomycetidae</taxon>
        <taxon>Eurotiales</taxon>
        <taxon>Aspergillaceae</taxon>
        <taxon>Aspergillus</taxon>
        <taxon>Aspergillus subgen. Circumdati</taxon>
    </lineage>
</organism>
<name>A0A2I1DGE1_ASPC2</name>
<dbReference type="EMBL" id="MSFM01000001">
    <property type="protein sequence ID" value="PKY08945.1"/>
    <property type="molecule type" value="Genomic_DNA"/>
</dbReference>
<dbReference type="AlphaFoldDB" id="A0A2I1DGE1"/>
<evidence type="ECO:0000313" key="2">
    <source>
        <dbReference type="Proteomes" id="UP000234254"/>
    </source>
</evidence>
<protein>
    <submittedName>
        <fullName evidence="1">Uncharacterized protein</fullName>
    </submittedName>
</protein>
<dbReference type="VEuPathDB" id="FungiDB:P168DRAFT_287016"/>
<accession>A0A2I1DGE1</accession>
<sequence length="71" mass="7734">MFQPVHVVAVGLSSRLGPGHWRSYPHSGMVLSGWWACPRGSSGSIPTYLPTYLPSLLGTRYAAEHNHNDTA</sequence>
<dbReference type="RefSeq" id="XP_024697539.1">
    <property type="nucleotide sequence ID" value="XM_024836479.1"/>
</dbReference>
<evidence type="ECO:0000313" key="1">
    <source>
        <dbReference type="EMBL" id="PKY08945.1"/>
    </source>
</evidence>